<dbReference type="AlphaFoldDB" id="A0A8K0DDF9"/>
<sequence length="89" mass="10589">MSKLISFPITEQQGYSTAQQLQCPFLQGVFYIRNATPDFSKFPPHLPRGSYRMDCNYTYYSSLLFALEFYGKIKDKPIDWEKIPKHNWR</sequence>
<name>A0A8K0DDF9_IGNLU</name>
<dbReference type="OrthoDB" id="7925769at2759"/>
<accession>A0A8K0DDF9</accession>
<dbReference type="EMBL" id="VTPC01001782">
    <property type="protein sequence ID" value="KAF2901218.1"/>
    <property type="molecule type" value="Genomic_DNA"/>
</dbReference>
<organism evidence="1 2">
    <name type="scientific">Ignelater luminosus</name>
    <name type="common">Cucubano</name>
    <name type="synonym">Pyrophorus luminosus</name>
    <dbReference type="NCBI Taxonomy" id="2038154"/>
    <lineage>
        <taxon>Eukaryota</taxon>
        <taxon>Metazoa</taxon>
        <taxon>Ecdysozoa</taxon>
        <taxon>Arthropoda</taxon>
        <taxon>Hexapoda</taxon>
        <taxon>Insecta</taxon>
        <taxon>Pterygota</taxon>
        <taxon>Neoptera</taxon>
        <taxon>Endopterygota</taxon>
        <taxon>Coleoptera</taxon>
        <taxon>Polyphaga</taxon>
        <taxon>Elateriformia</taxon>
        <taxon>Elateroidea</taxon>
        <taxon>Elateridae</taxon>
        <taxon>Agrypninae</taxon>
        <taxon>Pyrophorini</taxon>
        <taxon>Ignelater</taxon>
    </lineage>
</organism>
<evidence type="ECO:0000313" key="2">
    <source>
        <dbReference type="Proteomes" id="UP000801492"/>
    </source>
</evidence>
<protein>
    <submittedName>
        <fullName evidence="1">Uncharacterized protein</fullName>
    </submittedName>
</protein>
<keyword evidence="2" id="KW-1185">Reference proteome</keyword>
<gene>
    <name evidence="1" type="ORF">ILUMI_04969</name>
</gene>
<proteinExistence type="predicted"/>
<dbReference type="Proteomes" id="UP000801492">
    <property type="component" value="Unassembled WGS sequence"/>
</dbReference>
<reference evidence="1" key="1">
    <citation type="submission" date="2019-08" db="EMBL/GenBank/DDBJ databases">
        <title>The genome of the North American firefly Photinus pyralis.</title>
        <authorList>
            <consortium name="Photinus pyralis genome working group"/>
            <person name="Fallon T.R."/>
            <person name="Sander Lower S.E."/>
            <person name="Weng J.-K."/>
        </authorList>
    </citation>
    <scope>NUCLEOTIDE SEQUENCE</scope>
    <source>
        <strain evidence="1">TRF0915ILg1</strain>
        <tissue evidence="1">Whole body</tissue>
    </source>
</reference>
<evidence type="ECO:0000313" key="1">
    <source>
        <dbReference type="EMBL" id="KAF2901218.1"/>
    </source>
</evidence>
<comment type="caution">
    <text evidence="1">The sequence shown here is derived from an EMBL/GenBank/DDBJ whole genome shotgun (WGS) entry which is preliminary data.</text>
</comment>